<proteinExistence type="predicted"/>
<feature type="region of interest" description="Disordered" evidence="1">
    <location>
        <begin position="540"/>
        <end position="657"/>
    </location>
</feature>
<protein>
    <submittedName>
        <fullName evidence="2">Uncharacterized protein</fullName>
    </submittedName>
</protein>
<name>A0AB34KAA1_PRYPA</name>
<feature type="region of interest" description="Disordered" evidence="1">
    <location>
        <begin position="313"/>
        <end position="394"/>
    </location>
</feature>
<evidence type="ECO:0000313" key="2">
    <source>
        <dbReference type="EMBL" id="KAL1530247.1"/>
    </source>
</evidence>
<comment type="caution">
    <text evidence="2">The sequence shown here is derived from an EMBL/GenBank/DDBJ whole genome shotgun (WGS) entry which is preliminary data.</text>
</comment>
<reference evidence="2 3" key="1">
    <citation type="journal article" date="2024" name="Science">
        <title>Giant polyketide synthase enzymes in the biosynthesis of giant marine polyether toxins.</title>
        <authorList>
            <person name="Fallon T.R."/>
            <person name="Shende V.V."/>
            <person name="Wierzbicki I.H."/>
            <person name="Pendleton A.L."/>
            <person name="Watervoot N.F."/>
            <person name="Auber R.P."/>
            <person name="Gonzalez D.J."/>
            <person name="Wisecaver J.H."/>
            <person name="Moore B.S."/>
        </authorList>
    </citation>
    <scope>NUCLEOTIDE SEQUENCE [LARGE SCALE GENOMIC DNA]</scope>
    <source>
        <strain evidence="2 3">12B1</strain>
    </source>
</reference>
<feature type="compositionally biased region" description="Low complexity" evidence="1">
    <location>
        <begin position="198"/>
        <end position="210"/>
    </location>
</feature>
<feature type="compositionally biased region" description="Pro residues" evidence="1">
    <location>
        <begin position="182"/>
        <end position="197"/>
    </location>
</feature>
<feature type="compositionally biased region" description="Pro residues" evidence="1">
    <location>
        <begin position="144"/>
        <end position="175"/>
    </location>
</feature>
<keyword evidence="3" id="KW-1185">Reference proteome</keyword>
<feature type="compositionally biased region" description="Polar residues" evidence="1">
    <location>
        <begin position="482"/>
        <end position="495"/>
    </location>
</feature>
<feature type="compositionally biased region" description="Low complexity" evidence="1">
    <location>
        <begin position="69"/>
        <end position="84"/>
    </location>
</feature>
<feature type="compositionally biased region" description="Low complexity" evidence="1">
    <location>
        <begin position="217"/>
        <end position="240"/>
    </location>
</feature>
<feature type="compositionally biased region" description="Basic and acidic residues" evidence="1">
    <location>
        <begin position="377"/>
        <end position="394"/>
    </location>
</feature>
<sequence length="846" mass="87556">MPLNALPLAGADEPEWSDDDEFDDELELSLPDLSHDSKHNSPSRGPIFAARENVTACPPSAASVGPYTAASAPAPARPAGRDAAAPPPAAAACGGEGSRRPHERRAGRQLDDSIDFDEFLADESMGASMDYSSASISGIDSPEKPPPATRMPPPSSAPPPPPPPTAAPALAPPGKIPTEAPRAPPLRPLPSPPPPPAAAAAAASLPSRPISAPPAATPSMSDAMNAARAATERALANTTTGRADGAAPPVRRVLSITRRDSTGRILSKEIPSMVAPPAAAAAGEEDHAAAATAAGVKVEEGSAMALEGARLQAVTPKAEDEGEAQKAEIAGQKSDARVLSGQENSVGQKGGAGVQEEIVGRKVEPNVQEEENLGRNVETHVHKEESVDRTAEAHVRQEGALGREAEAAVRKTESVGRSIGDDVNKEENVGRPAEADAWKVEGAGIETESGARKAESVTREALADIQKEERDARALVPAAGHVSSQAVSQKSSLPSAQPAAPKSSFFPHCGDSSRGIVLRRAVHILPRSLAHVCVEDLFNSDEEEEEATPAAPPPASRASHEARPTSLPSLAEEPSAPPSASTSSARDSADEASRQGSEGVALSEGDDESSEAGSESSRQRSEGGERSGGGGDESSRGGSESSSREATPRRGSGAVGSFLLRAAGAQFLTVDDIDSEPSASPRSAAHERDDTGTDVADTRLAQAHGANAESTALALYEEPAATLASCQAMVLAHAAVCASSAGDVHEERMDLPRHREASQMLPVPPSNKKDARSPKAKMLPVPPSNKPDTRSSTAKLWPVPEGKHRVGPSSSFNHRLSRRNVPDASALAEQELEERLTLLVMSMLVQ</sequence>
<accession>A0AB34KAA1</accession>
<feature type="region of interest" description="Disordered" evidence="1">
    <location>
        <begin position="669"/>
        <end position="703"/>
    </location>
</feature>
<evidence type="ECO:0000313" key="3">
    <source>
        <dbReference type="Proteomes" id="UP001515480"/>
    </source>
</evidence>
<feature type="compositionally biased region" description="Basic and acidic residues" evidence="1">
    <location>
        <begin position="317"/>
        <end position="326"/>
    </location>
</feature>
<feature type="compositionally biased region" description="Acidic residues" evidence="1">
    <location>
        <begin position="12"/>
        <end position="27"/>
    </location>
</feature>
<dbReference type="EMBL" id="JBGBPQ010000001">
    <property type="protein sequence ID" value="KAL1530247.1"/>
    <property type="molecule type" value="Genomic_DNA"/>
</dbReference>
<organism evidence="2 3">
    <name type="scientific">Prymnesium parvum</name>
    <name type="common">Toxic golden alga</name>
    <dbReference type="NCBI Taxonomy" id="97485"/>
    <lineage>
        <taxon>Eukaryota</taxon>
        <taxon>Haptista</taxon>
        <taxon>Haptophyta</taxon>
        <taxon>Prymnesiophyceae</taxon>
        <taxon>Prymnesiales</taxon>
        <taxon>Prymnesiaceae</taxon>
        <taxon>Prymnesium</taxon>
    </lineage>
</organism>
<dbReference type="Proteomes" id="UP001515480">
    <property type="component" value="Unassembled WGS sequence"/>
</dbReference>
<feature type="compositionally biased region" description="Basic and acidic residues" evidence="1">
    <location>
        <begin position="97"/>
        <end position="111"/>
    </location>
</feature>
<feature type="compositionally biased region" description="Acidic residues" evidence="1">
    <location>
        <begin position="112"/>
        <end position="121"/>
    </location>
</feature>
<gene>
    <name evidence="2" type="ORF">AB1Y20_001162</name>
</gene>
<feature type="region of interest" description="Disordered" evidence="1">
    <location>
        <begin position="477"/>
        <end position="508"/>
    </location>
</feature>
<dbReference type="AlphaFoldDB" id="A0AB34KAA1"/>
<feature type="region of interest" description="Disordered" evidence="1">
    <location>
        <begin position="754"/>
        <end position="821"/>
    </location>
</feature>
<feature type="region of interest" description="Disordered" evidence="1">
    <location>
        <begin position="1"/>
        <end position="251"/>
    </location>
</feature>
<feature type="compositionally biased region" description="Low complexity" evidence="1">
    <location>
        <begin position="564"/>
        <end position="586"/>
    </location>
</feature>
<evidence type="ECO:0000256" key="1">
    <source>
        <dbReference type="SAM" id="MobiDB-lite"/>
    </source>
</evidence>